<reference evidence="2 3" key="1">
    <citation type="journal article" date="2013" name="Genome Announc.">
        <title>Genome Sequence of Sporolactobacillus laevolacticus DSM442, an Efficient Polymer-Grade D-Lactate Producer from Agricultural Waste Cottonseed as a Nitrogen Source.</title>
        <authorList>
            <person name="Wang H."/>
            <person name="Wang L."/>
            <person name="Ju J."/>
            <person name="Yu B."/>
            <person name="Ma Y."/>
        </authorList>
    </citation>
    <scope>NUCLEOTIDE SEQUENCE [LARGE SCALE GENOMIC DNA]</scope>
    <source>
        <strain evidence="2 3">DSM 442</strain>
    </source>
</reference>
<name>V6IW68_9BACL</name>
<evidence type="ECO:0000259" key="1">
    <source>
        <dbReference type="PROSITE" id="PS51186"/>
    </source>
</evidence>
<dbReference type="OrthoDB" id="9795206at2"/>
<sequence>MKPKVDFGTKPVLEGKKIILRPFEADDWEKMIRIISEPELRRLTGSADSDEQARDPFPPEEVERIKQWYHTRNQQTDRLDLGIVRRDNGELVGEVVFNEFDEHTRNVNFRILIGAAGCDQGFGTEAIALFLEYGFEVLDLHKVELGVYSFNPRAENVYRKNGFVLEGVQREAIQYNDEYFDTKIFGMLKEDYLRARE</sequence>
<keyword evidence="2" id="KW-0808">Transferase</keyword>
<evidence type="ECO:0000313" key="3">
    <source>
        <dbReference type="Proteomes" id="UP000018296"/>
    </source>
</evidence>
<dbReference type="EMBL" id="AWTC01000018">
    <property type="protein sequence ID" value="EST10771.1"/>
    <property type="molecule type" value="Genomic_DNA"/>
</dbReference>
<dbReference type="AlphaFoldDB" id="V6IW68"/>
<protein>
    <submittedName>
        <fullName evidence="2">GCN5 family acetyltransferase</fullName>
    </submittedName>
</protein>
<dbReference type="RefSeq" id="WP_023511345.1">
    <property type="nucleotide sequence ID" value="NZ_AWTC01000018.1"/>
</dbReference>
<comment type="caution">
    <text evidence="2">The sequence shown here is derived from an EMBL/GenBank/DDBJ whole genome shotgun (WGS) entry which is preliminary data.</text>
</comment>
<dbReference type="Gene3D" id="3.40.630.30">
    <property type="match status" value="1"/>
</dbReference>
<keyword evidence="3" id="KW-1185">Reference proteome</keyword>
<organism evidence="2 3">
    <name type="scientific">Sporolactobacillus laevolacticus DSM 442</name>
    <dbReference type="NCBI Taxonomy" id="1395513"/>
    <lineage>
        <taxon>Bacteria</taxon>
        <taxon>Bacillati</taxon>
        <taxon>Bacillota</taxon>
        <taxon>Bacilli</taxon>
        <taxon>Bacillales</taxon>
        <taxon>Sporolactobacillaceae</taxon>
        <taxon>Sporolactobacillus</taxon>
    </lineage>
</organism>
<dbReference type="STRING" id="1395513.P343_15650"/>
<proteinExistence type="predicted"/>
<dbReference type="SUPFAM" id="SSF55729">
    <property type="entry name" value="Acyl-CoA N-acyltransferases (Nat)"/>
    <property type="match status" value="1"/>
</dbReference>
<dbReference type="InterPro" id="IPR016181">
    <property type="entry name" value="Acyl_CoA_acyltransferase"/>
</dbReference>
<dbReference type="InterPro" id="IPR000182">
    <property type="entry name" value="GNAT_dom"/>
</dbReference>
<dbReference type="eggNOG" id="COG1670">
    <property type="taxonomic scope" value="Bacteria"/>
</dbReference>
<dbReference type="PROSITE" id="PS51186">
    <property type="entry name" value="GNAT"/>
    <property type="match status" value="1"/>
</dbReference>
<evidence type="ECO:0000313" key="2">
    <source>
        <dbReference type="EMBL" id="EST10771.1"/>
    </source>
</evidence>
<accession>V6IW68</accession>
<dbReference type="PATRIC" id="fig|1395513.3.peg.3182"/>
<dbReference type="PANTHER" id="PTHR43415:SF3">
    <property type="entry name" value="GNAT-FAMILY ACETYLTRANSFERASE"/>
    <property type="match status" value="1"/>
</dbReference>
<gene>
    <name evidence="2" type="ORF">P343_15650</name>
</gene>
<dbReference type="GO" id="GO:0016747">
    <property type="term" value="F:acyltransferase activity, transferring groups other than amino-acyl groups"/>
    <property type="evidence" value="ECO:0007669"/>
    <property type="project" value="InterPro"/>
</dbReference>
<dbReference type="PANTHER" id="PTHR43415">
    <property type="entry name" value="SPERMIDINE N(1)-ACETYLTRANSFERASE"/>
    <property type="match status" value="1"/>
</dbReference>
<dbReference type="Pfam" id="PF13302">
    <property type="entry name" value="Acetyltransf_3"/>
    <property type="match status" value="1"/>
</dbReference>
<dbReference type="Proteomes" id="UP000018296">
    <property type="component" value="Unassembled WGS sequence"/>
</dbReference>
<feature type="domain" description="N-acetyltransferase" evidence="1">
    <location>
        <begin position="18"/>
        <end position="194"/>
    </location>
</feature>